<dbReference type="InterPro" id="IPR012902">
    <property type="entry name" value="N_methyl_site"/>
</dbReference>
<dbReference type="Proteomes" id="UP000011864">
    <property type="component" value="Chromosome"/>
</dbReference>
<evidence type="ECO:0000313" key="2">
    <source>
        <dbReference type="EMBL" id="AGH47411.1"/>
    </source>
</evidence>
<feature type="transmembrane region" description="Helical" evidence="1">
    <location>
        <begin position="7"/>
        <end position="28"/>
    </location>
</feature>
<dbReference type="EMBL" id="CP003837">
    <property type="protein sequence ID" value="AGH47411.1"/>
    <property type="molecule type" value="Genomic_DNA"/>
</dbReference>
<dbReference type="InterPro" id="IPR045584">
    <property type="entry name" value="Pilin-like"/>
</dbReference>
<keyword evidence="1" id="KW-1133">Transmembrane helix</keyword>
<reference evidence="2 3" key="1">
    <citation type="journal article" date="2013" name="Genome Announc.">
        <title>Complete Genome Sequence of Glaciecola psychrophila Strain 170T.</title>
        <authorList>
            <person name="Yin J."/>
            <person name="Chen J."/>
            <person name="Liu G."/>
            <person name="Yu Y."/>
            <person name="Song L."/>
            <person name="Wang X."/>
            <person name="Qu X."/>
        </authorList>
    </citation>
    <scope>NUCLEOTIDE SEQUENCE [LARGE SCALE GENOMIC DNA]</scope>
    <source>
        <strain evidence="2 3">170</strain>
    </source>
</reference>
<protein>
    <recommendedName>
        <fullName evidence="4">Methylation site containing protein</fullName>
    </recommendedName>
</protein>
<keyword evidence="3" id="KW-1185">Reference proteome</keyword>
<name>K7A247_9ALTE</name>
<dbReference type="SUPFAM" id="SSF54523">
    <property type="entry name" value="Pili subunits"/>
    <property type="match status" value="1"/>
</dbReference>
<dbReference type="PROSITE" id="PS00409">
    <property type="entry name" value="PROKAR_NTER_METHYL"/>
    <property type="match status" value="1"/>
</dbReference>
<evidence type="ECO:0000313" key="3">
    <source>
        <dbReference type="Proteomes" id="UP000011864"/>
    </source>
</evidence>
<sequence>MQQQQRGFTLIELIIVIVILGILAVTAAPKFIDIQGDATSSTLKGVKAALQGGAQLVYAKSAIASEQKNAAVGGPTSQVTIGNSPVETEFGYPDAELASNTTITGWVDLSVSEFTVVPTSGALTSTVPGPGTFAVIPASGSPTVDYTETSEAGASCHVLYTESSASEVSPVITTVIGGC</sequence>
<dbReference type="eggNOG" id="COG2165">
    <property type="taxonomic scope" value="Bacteria"/>
</dbReference>
<accession>K7A247</accession>
<dbReference type="NCBIfam" id="TIGR02532">
    <property type="entry name" value="IV_pilin_GFxxxE"/>
    <property type="match status" value="1"/>
</dbReference>
<dbReference type="PATRIC" id="fig|1129794.4.peg.5297"/>
<dbReference type="OrthoDB" id="6265993at2"/>
<evidence type="ECO:0000256" key="1">
    <source>
        <dbReference type="SAM" id="Phobius"/>
    </source>
</evidence>
<gene>
    <name evidence="2" type="ORF">C427_5314</name>
</gene>
<dbReference type="AlphaFoldDB" id="K7A247"/>
<dbReference type="STRING" id="1129794.C427_5314"/>
<organism evidence="2 3">
    <name type="scientific">Paraglaciecola psychrophila 170</name>
    <dbReference type="NCBI Taxonomy" id="1129794"/>
    <lineage>
        <taxon>Bacteria</taxon>
        <taxon>Pseudomonadati</taxon>
        <taxon>Pseudomonadota</taxon>
        <taxon>Gammaproteobacteria</taxon>
        <taxon>Alteromonadales</taxon>
        <taxon>Alteromonadaceae</taxon>
        <taxon>Paraglaciecola</taxon>
    </lineage>
</organism>
<dbReference type="Pfam" id="PF07963">
    <property type="entry name" value="N_methyl"/>
    <property type="match status" value="1"/>
</dbReference>
<dbReference type="KEGG" id="gps:C427_5314"/>
<dbReference type="Gene3D" id="3.30.700.10">
    <property type="entry name" value="Glycoprotein, Type 4 Pilin"/>
    <property type="match status" value="1"/>
</dbReference>
<dbReference type="RefSeq" id="WP_007635824.1">
    <property type="nucleotide sequence ID" value="NC_020514.1"/>
</dbReference>
<evidence type="ECO:0008006" key="4">
    <source>
        <dbReference type="Google" id="ProtNLM"/>
    </source>
</evidence>
<proteinExistence type="predicted"/>
<dbReference type="HOGENOM" id="CLU_098637_3_0_6"/>
<keyword evidence="1" id="KW-0472">Membrane</keyword>
<keyword evidence="1" id="KW-0812">Transmembrane</keyword>